<dbReference type="SUPFAM" id="SSF53474">
    <property type="entry name" value="alpha/beta-Hydrolases"/>
    <property type="match status" value="1"/>
</dbReference>
<dbReference type="Proteomes" id="UP000238356">
    <property type="component" value="Unassembled WGS sequence"/>
</dbReference>
<dbReference type="EMBL" id="PSZD01000004">
    <property type="protein sequence ID" value="PPJ30593.1"/>
    <property type="molecule type" value="Genomic_DNA"/>
</dbReference>
<dbReference type="GO" id="GO:0016787">
    <property type="term" value="F:hydrolase activity"/>
    <property type="evidence" value="ECO:0007669"/>
    <property type="project" value="UniProtKB-KW"/>
</dbReference>
<accession>A0A2S6AAV3</accession>
<proteinExistence type="predicted"/>
<evidence type="ECO:0000313" key="1">
    <source>
        <dbReference type="EMBL" id="PPJ30593.1"/>
    </source>
</evidence>
<dbReference type="AlphaFoldDB" id="A0A2S6AAV3"/>
<sequence>MPVGHNRREAIVSEPFERIPVILHSEEQPTVRETYGFTGGHGIVLEGQLLRPPGERRSGGTVFLFQHPTSTLNLLPMPTALAARGHHVLCGASRYPKNDSALVMEKVVLDLGAWVRWAREVAGYDRVILVGWSGGGSLSLLYQAEALDPSITHTPAGDPVDVVGAGLSPADGVVFIAAHLSRAETLTEWLDPSVIDETAPHRRDATWDIYADDAPQRPPYSPEYVAGFREAQRARNRRISEWALARLADLRAAGGPEQEQPFLVHRTMCDVRWLDPAVDPNDRRPNWCYLGDPRTANVGPVGLARYTTLRSWLSQWSLDHSVAGGARNAARITKGPVLQIENSADDAVPATHNPIVRDALATPDRTYRVIPGATHYYVGQPDHLRACLEYVEQWAAERELIEGPPT</sequence>
<dbReference type="Gene3D" id="3.40.50.1820">
    <property type="entry name" value="alpha/beta hydrolase"/>
    <property type="match status" value="1"/>
</dbReference>
<gene>
    <name evidence="1" type="ORF">C5F51_09020</name>
</gene>
<organism evidence="1 2">
    <name type="scientific">Nocardia nova</name>
    <dbReference type="NCBI Taxonomy" id="37330"/>
    <lineage>
        <taxon>Bacteria</taxon>
        <taxon>Bacillati</taxon>
        <taxon>Actinomycetota</taxon>
        <taxon>Actinomycetes</taxon>
        <taxon>Mycobacteriales</taxon>
        <taxon>Nocardiaceae</taxon>
        <taxon>Nocardia</taxon>
    </lineage>
</organism>
<dbReference type="InterPro" id="IPR029058">
    <property type="entry name" value="AB_hydrolase_fold"/>
</dbReference>
<comment type="caution">
    <text evidence="1">The sequence shown here is derived from an EMBL/GenBank/DDBJ whole genome shotgun (WGS) entry which is preliminary data.</text>
</comment>
<evidence type="ECO:0000313" key="2">
    <source>
        <dbReference type="Proteomes" id="UP000238356"/>
    </source>
</evidence>
<keyword evidence="1" id="KW-0378">Hydrolase</keyword>
<name>A0A2S6AAV3_9NOCA</name>
<reference evidence="1 2" key="1">
    <citation type="submission" date="2018-02" db="EMBL/GenBank/DDBJ databases">
        <title>8 Nocardia nova and 1 Nocardia cyriacigeorgica strain used for evolution to TMP-SMX.</title>
        <authorList>
            <person name="Mehta H."/>
            <person name="Weng J."/>
            <person name="Shamoo Y."/>
        </authorList>
    </citation>
    <scope>NUCLEOTIDE SEQUENCE [LARGE SCALE GENOMIC DNA]</scope>
    <source>
        <strain evidence="1 2">BAA2227</strain>
    </source>
</reference>
<protein>
    <submittedName>
        <fullName evidence="1">Alpha/beta hydrolase</fullName>
    </submittedName>
</protein>
<keyword evidence="2" id="KW-1185">Reference proteome</keyword>